<feature type="transmembrane region" description="Helical" evidence="9">
    <location>
        <begin position="597"/>
        <end position="622"/>
    </location>
</feature>
<evidence type="ECO:0000256" key="5">
    <source>
        <dbReference type="ARBA" id="ARBA00022781"/>
    </source>
</evidence>
<dbReference type="PIRSF" id="PIRSF001293">
    <property type="entry name" value="ATP6V0A1"/>
    <property type="match status" value="1"/>
</dbReference>
<accession>A0A0D8XGG1</accession>
<sequence length="867" mass="99927">MGSLLRSEEMRFCQLIVEKEAAFNCVAEIGKQPYVQFKDLNPDVNPFQRTFVRDIRRFDEMERKLRFLESQITNSHIIIGGRLDYGDYSVMPNAELNQLETTLSDLERDVKNMNESDAQLKMNYMELKEWDAVLDKTDEFLQGGVDDQAAEELEIQEEEYGKIDKSPVSYSVGVIRRERLPAFERVLWRACHHAAYMRSSPIEDDLEDEHGEKFHKSVFILFYKGTRLHSIVEKVCDGFKAKLMKNCPKTFKERQSARSDVRARLQDVRTVLGQTKEHRYRVLQAAANNHNNWLRQVRMQKAVYHHLNLFTFDGIGRFFVAECWVPLVHLDDVKAALERGAKASGSVMEPVLNILHTPEEPPTYNRTNKFTEVFQSIVDSYGIATYRELNPGETLKVKQQQQQTLLIWLSFSAPFTIISFPFIFSCMFGDLGHGILMFLAGLYFVVREKNLIDRHIKDEIFGMFFGGRYIILLMGLFSIYAGFIYNDIFAKSFNIFGTSWLNPYSQEEISTWINQSIIAKKEMLIEIDPEHSYQHSDGPYPYGMDPIWNIAENKLNFLNSMKMKLSVIAGISQMTFGVVLSFFNFRFFKSKIDIYTVFIPQMLFMSCIFIYLCLQIILKWIFFWVKPDVIFGQIYPGSHCAPSLLIGLINMFMFKDRPSGFVQMDKSAIEAALVLIAVICIPIMLFGKPIHFIMEQRKKRRTMGSNISVRANVVSDETEIIINGAEKKEVVQPPVHHEEEAFGDVMVHQAIHTIEYVLGCVSHTASYLRLWALSLAHAQLSEVLWHMVLVQAFSLDGVAGFIATFIIFFFFAVLTFSILVLMEGLSAFLHALRLHWVEFQSKFYLGLGYGFVPYSFKTALQATEIGN</sequence>
<proteinExistence type="inferred from homology"/>
<feature type="transmembrane region" description="Helical" evidence="9">
    <location>
        <begin position="798"/>
        <end position="822"/>
    </location>
</feature>
<keyword evidence="5 9" id="KW-0375">Hydrogen ion transport</keyword>
<comment type="subcellular location">
    <subcellularLocation>
        <location evidence="1">Membrane</location>
        <topology evidence="1">Multi-pass membrane protein</topology>
    </subcellularLocation>
</comment>
<evidence type="ECO:0000313" key="12">
    <source>
        <dbReference type="Proteomes" id="UP000053766"/>
    </source>
</evidence>
<dbReference type="GO" id="GO:0051117">
    <property type="term" value="F:ATPase binding"/>
    <property type="evidence" value="ECO:0007669"/>
    <property type="project" value="TreeGrafter"/>
</dbReference>
<keyword evidence="4 9" id="KW-0812">Transmembrane</keyword>
<dbReference type="PANTHER" id="PTHR11629:SF73">
    <property type="entry name" value="V-TYPE PROTON ATPASE 116 KDA SUBUNIT A 2"/>
    <property type="match status" value="1"/>
</dbReference>
<dbReference type="Proteomes" id="UP000053766">
    <property type="component" value="Unassembled WGS sequence"/>
</dbReference>
<feature type="transmembrane region" description="Helical" evidence="9">
    <location>
        <begin position="430"/>
        <end position="446"/>
    </location>
</feature>
<evidence type="ECO:0000313" key="11">
    <source>
        <dbReference type="EMBL" id="KJH43678.1"/>
    </source>
</evidence>
<evidence type="ECO:0000256" key="6">
    <source>
        <dbReference type="ARBA" id="ARBA00022989"/>
    </source>
</evidence>
<comment type="function">
    <text evidence="9">Essential component of the vacuolar proton pump (V-ATPase), a multimeric enzyme that catalyzes the translocation of protons across the membranes. Required for assembly and activity of the V-ATPase.</text>
</comment>
<feature type="transmembrane region" description="Helical" evidence="9">
    <location>
        <begin position="634"/>
        <end position="655"/>
    </location>
</feature>
<keyword evidence="12" id="KW-1185">Reference proteome</keyword>
<dbReference type="GO" id="GO:0000220">
    <property type="term" value="C:vacuolar proton-transporting V-type ATPase, V0 domain"/>
    <property type="evidence" value="ECO:0007669"/>
    <property type="project" value="InterPro"/>
</dbReference>
<evidence type="ECO:0000256" key="2">
    <source>
        <dbReference type="ARBA" id="ARBA00009904"/>
    </source>
</evidence>
<keyword evidence="10" id="KW-0175">Coiled coil</keyword>
<dbReference type="GO" id="GO:0046961">
    <property type="term" value="F:proton-transporting ATPase activity, rotational mechanism"/>
    <property type="evidence" value="ECO:0007669"/>
    <property type="project" value="InterPro"/>
</dbReference>
<keyword evidence="6 9" id="KW-1133">Transmembrane helix</keyword>
<dbReference type="STRING" id="29172.A0A0D8XGG1"/>
<dbReference type="Pfam" id="PF01496">
    <property type="entry name" value="V_ATPase_I"/>
    <property type="match status" value="2"/>
</dbReference>
<dbReference type="GO" id="GO:0005886">
    <property type="term" value="C:plasma membrane"/>
    <property type="evidence" value="ECO:0007669"/>
    <property type="project" value="TreeGrafter"/>
</dbReference>
<evidence type="ECO:0000256" key="1">
    <source>
        <dbReference type="ARBA" id="ARBA00004141"/>
    </source>
</evidence>
<comment type="similarity">
    <text evidence="2 9">Belongs to the V-ATPase 116 kDa subunit family.</text>
</comment>
<evidence type="ECO:0000256" key="3">
    <source>
        <dbReference type="ARBA" id="ARBA00022448"/>
    </source>
</evidence>
<feature type="transmembrane region" description="Helical" evidence="9">
    <location>
        <begin position="467"/>
        <end position="485"/>
    </location>
</feature>
<evidence type="ECO:0000256" key="9">
    <source>
        <dbReference type="RuleBase" id="RU361189"/>
    </source>
</evidence>
<protein>
    <recommendedName>
        <fullName evidence="9">V-type proton ATPase subunit a</fullName>
    </recommendedName>
</protein>
<evidence type="ECO:0000256" key="8">
    <source>
        <dbReference type="ARBA" id="ARBA00023136"/>
    </source>
</evidence>
<keyword evidence="7 9" id="KW-0406">Ion transport</keyword>
<dbReference type="OrthoDB" id="10264220at2759"/>
<evidence type="ECO:0000256" key="4">
    <source>
        <dbReference type="ARBA" id="ARBA00022692"/>
    </source>
</evidence>
<dbReference type="EMBL" id="KN716535">
    <property type="protein sequence ID" value="KJH43678.1"/>
    <property type="molecule type" value="Genomic_DNA"/>
</dbReference>
<organism evidence="11 12">
    <name type="scientific">Dictyocaulus viviparus</name>
    <name type="common">Bovine lungworm</name>
    <dbReference type="NCBI Taxonomy" id="29172"/>
    <lineage>
        <taxon>Eukaryota</taxon>
        <taxon>Metazoa</taxon>
        <taxon>Ecdysozoa</taxon>
        <taxon>Nematoda</taxon>
        <taxon>Chromadorea</taxon>
        <taxon>Rhabditida</taxon>
        <taxon>Rhabditina</taxon>
        <taxon>Rhabditomorpha</taxon>
        <taxon>Strongyloidea</taxon>
        <taxon>Metastrongylidae</taxon>
        <taxon>Dictyocaulus</taxon>
    </lineage>
</organism>
<dbReference type="InterPro" id="IPR002490">
    <property type="entry name" value="V-ATPase_116kDa_su"/>
</dbReference>
<dbReference type="GO" id="GO:0007035">
    <property type="term" value="P:vacuolar acidification"/>
    <property type="evidence" value="ECO:0007669"/>
    <property type="project" value="TreeGrafter"/>
</dbReference>
<gene>
    <name evidence="11" type="ORF">DICVIV_10297</name>
</gene>
<feature type="coiled-coil region" evidence="10">
    <location>
        <begin position="96"/>
        <end position="123"/>
    </location>
</feature>
<feature type="transmembrane region" description="Helical" evidence="9">
    <location>
        <begin position="565"/>
        <end position="585"/>
    </location>
</feature>
<feature type="transmembrane region" description="Helical" evidence="9">
    <location>
        <begin position="405"/>
        <end position="424"/>
    </location>
</feature>
<keyword evidence="3 9" id="KW-0813">Transport</keyword>
<dbReference type="AlphaFoldDB" id="A0A0D8XGG1"/>
<dbReference type="InterPro" id="IPR026028">
    <property type="entry name" value="V-type_ATPase_116kDa_su_euka"/>
</dbReference>
<name>A0A0D8XGG1_DICVI</name>
<feature type="transmembrane region" description="Helical" evidence="9">
    <location>
        <begin position="667"/>
        <end position="687"/>
    </location>
</feature>
<evidence type="ECO:0000256" key="10">
    <source>
        <dbReference type="SAM" id="Coils"/>
    </source>
</evidence>
<evidence type="ECO:0000256" key="7">
    <source>
        <dbReference type="ARBA" id="ARBA00023065"/>
    </source>
</evidence>
<reference evidence="12" key="2">
    <citation type="journal article" date="2016" name="Sci. Rep.">
        <title>Dictyocaulus viviparus genome, variome and transcriptome elucidate lungworm biology and support future intervention.</title>
        <authorList>
            <person name="McNulty S.N."/>
            <person name="Strube C."/>
            <person name="Rosa B.A."/>
            <person name="Martin J.C."/>
            <person name="Tyagi R."/>
            <person name="Choi Y.J."/>
            <person name="Wang Q."/>
            <person name="Hallsworth Pepin K."/>
            <person name="Zhang X."/>
            <person name="Ozersky P."/>
            <person name="Wilson R.K."/>
            <person name="Sternberg P.W."/>
            <person name="Gasser R.B."/>
            <person name="Mitreva M."/>
        </authorList>
    </citation>
    <scope>NUCLEOTIDE SEQUENCE [LARGE SCALE GENOMIC DNA]</scope>
    <source>
        <strain evidence="12">HannoverDv2000</strain>
    </source>
</reference>
<keyword evidence="8 9" id="KW-0472">Membrane</keyword>
<reference evidence="11 12" key="1">
    <citation type="submission" date="2013-11" db="EMBL/GenBank/DDBJ databases">
        <title>Draft genome of the bovine lungworm Dictyocaulus viviparus.</title>
        <authorList>
            <person name="Mitreva M."/>
        </authorList>
    </citation>
    <scope>NUCLEOTIDE SEQUENCE [LARGE SCALE GENOMIC DNA]</scope>
    <source>
        <strain evidence="11 12">HannoverDv2000</strain>
    </source>
</reference>
<dbReference type="PANTHER" id="PTHR11629">
    <property type="entry name" value="VACUOLAR PROTON ATPASES"/>
    <property type="match status" value="1"/>
</dbReference>